<dbReference type="EMBL" id="JEMT01017436">
    <property type="protein sequence ID" value="EXX68059.1"/>
    <property type="molecule type" value="Genomic_DNA"/>
</dbReference>
<comment type="caution">
    <text evidence="1">The sequence shown here is derived from an EMBL/GenBank/DDBJ whole genome shotgun (WGS) entry which is preliminary data.</text>
</comment>
<organism evidence="1 2">
    <name type="scientific">Rhizophagus irregularis (strain DAOM 197198w)</name>
    <name type="common">Glomus intraradices</name>
    <dbReference type="NCBI Taxonomy" id="1432141"/>
    <lineage>
        <taxon>Eukaryota</taxon>
        <taxon>Fungi</taxon>
        <taxon>Fungi incertae sedis</taxon>
        <taxon>Mucoromycota</taxon>
        <taxon>Glomeromycotina</taxon>
        <taxon>Glomeromycetes</taxon>
        <taxon>Glomerales</taxon>
        <taxon>Glomeraceae</taxon>
        <taxon>Rhizophagus</taxon>
    </lineage>
</organism>
<keyword evidence="2" id="KW-1185">Reference proteome</keyword>
<gene>
    <name evidence="1" type="ORF">RirG_108530</name>
</gene>
<sequence>MSETRERVWEKKLKLEKERIEKNYTIEMGKLEVGKQRWEFERDKMKMEHELKLKEMELRQSNNMSQ</sequence>
<reference evidence="1 2" key="1">
    <citation type="submission" date="2014-02" db="EMBL/GenBank/DDBJ databases">
        <title>Single nucleus genome sequencing reveals high similarity among nuclei of an endomycorrhizal fungus.</title>
        <authorList>
            <person name="Lin K."/>
            <person name="Geurts R."/>
            <person name="Zhang Z."/>
            <person name="Limpens E."/>
            <person name="Saunders D.G."/>
            <person name="Mu D."/>
            <person name="Pang E."/>
            <person name="Cao H."/>
            <person name="Cha H."/>
            <person name="Lin T."/>
            <person name="Zhou Q."/>
            <person name="Shang Y."/>
            <person name="Li Y."/>
            <person name="Ivanov S."/>
            <person name="Sharma T."/>
            <person name="Velzen R.V."/>
            <person name="Ruijter N.D."/>
            <person name="Aanen D.K."/>
            <person name="Win J."/>
            <person name="Kamoun S."/>
            <person name="Bisseling T."/>
            <person name="Huang S."/>
        </authorList>
    </citation>
    <scope>NUCLEOTIDE SEQUENCE [LARGE SCALE GENOMIC DNA]</scope>
    <source>
        <strain evidence="2">DAOM197198w</strain>
    </source>
</reference>
<protein>
    <submittedName>
        <fullName evidence="1">Uncharacterized protein</fullName>
    </submittedName>
</protein>
<dbReference type="HOGENOM" id="CLU_2832529_0_0_1"/>
<name>A0A015KKH1_RHIIW</name>
<evidence type="ECO:0000313" key="2">
    <source>
        <dbReference type="Proteomes" id="UP000022910"/>
    </source>
</evidence>
<dbReference type="AlphaFoldDB" id="A0A015KKH1"/>
<evidence type="ECO:0000313" key="1">
    <source>
        <dbReference type="EMBL" id="EXX68059.1"/>
    </source>
</evidence>
<dbReference type="Proteomes" id="UP000022910">
    <property type="component" value="Unassembled WGS sequence"/>
</dbReference>
<accession>A0A015KKH1</accession>
<proteinExistence type="predicted"/>